<dbReference type="EMBL" id="CAJVPM010002542">
    <property type="protein sequence ID" value="CAG8488198.1"/>
    <property type="molecule type" value="Genomic_DNA"/>
</dbReference>
<reference evidence="1" key="1">
    <citation type="submission" date="2021-06" db="EMBL/GenBank/DDBJ databases">
        <authorList>
            <person name="Kallberg Y."/>
            <person name="Tangrot J."/>
            <person name="Rosling A."/>
        </authorList>
    </citation>
    <scope>NUCLEOTIDE SEQUENCE</scope>
    <source>
        <strain evidence="1">AU212A</strain>
    </source>
</reference>
<name>A0ACA9KT98_9GLOM</name>
<feature type="non-terminal residue" evidence="1">
    <location>
        <position position="317"/>
    </location>
</feature>
<dbReference type="Proteomes" id="UP000789860">
    <property type="component" value="Unassembled WGS sequence"/>
</dbReference>
<evidence type="ECO:0000313" key="1">
    <source>
        <dbReference type="EMBL" id="CAG8488198.1"/>
    </source>
</evidence>
<gene>
    <name evidence="1" type="ORF">SCALOS_LOCUS2715</name>
</gene>
<protein>
    <submittedName>
        <fullName evidence="1">1077_t:CDS:1</fullName>
    </submittedName>
</protein>
<proteinExistence type="predicted"/>
<comment type="caution">
    <text evidence="1">The sequence shown here is derived from an EMBL/GenBank/DDBJ whole genome shotgun (WGS) entry which is preliminary data.</text>
</comment>
<sequence>MIQDPYTDEDPEYRDTPLVSSVPRPTLETCPPPLQSQQYQRSDQHHQNYQGYNNYNSTPQITSTQPIYTNTSPNEHSNQQLVTPIEIEKQKASFLPCKIPYEEKKLINGLKLVVGPIVEPDYNQFCEAEIVRLLHDKKKALKCIPHEQFTAARGKSNPYEKVGKSIFMNRAACKLACLDALVNFTGIKRYDPVKDLAYGWGITLTGDKNYDLNRFKSDTMVRDCFKPSYGADGTGDIYKEENIRYFANEVMEGTKNEGSDLVTADGGIDVRGHERLQELHLKQLVLCQIITMFMTLQKSKQISTKLVIFMLQSIIDF</sequence>
<evidence type="ECO:0000313" key="2">
    <source>
        <dbReference type="Proteomes" id="UP000789860"/>
    </source>
</evidence>
<accession>A0ACA9KT98</accession>
<organism evidence="1 2">
    <name type="scientific">Scutellospora calospora</name>
    <dbReference type="NCBI Taxonomy" id="85575"/>
    <lineage>
        <taxon>Eukaryota</taxon>
        <taxon>Fungi</taxon>
        <taxon>Fungi incertae sedis</taxon>
        <taxon>Mucoromycota</taxon>
        <taxon>Glomeromycotina</taxon>
        <taxon>Glomeromycetes</taxon>
        <taxon>Diversisporales</taxon>
        <taxon>Gigasporaceae</taxon>
        <taxon>Scutellospora</taxon>
    </lineage>
</organism>
<keyword evidence="2" id="KW-1185">Reference proteome</keyword>